<gene>
    <name evidence="1" type="ORF">OSB04_012002</name>
</gene>
<evidence type="ECO:0000313" key="2">
    <source>
        <dbReference type="Proteomes" id="UP001172457"/>
    </source>
</evidence>
<comment type="caution">
    <text evidence="1">The sequence shown here is derived from an EMBL/GenBank/DDBJ whole genome shotgun (WGS) entry which is preliminary data.</text>
</comment>
<evidence type="ECO:0000313" key="1">
    <source>
        <dbReference type="EMBL" id="KAJ9557388.1"/>
    </source>
</evidence>
<proteinExistence type="predicted"/>
<dbReference type="EMBL" id="JARYMX010000003">
    <property type="protein sequence ID" value="KAJ9557388.1"/>
    <property type="molecule type" value="Genomic_DNA"/>
</dbReference>
<protein>
    <submittedName>
        <fullName evidence="1">Uncharacterized protein</fullName>
    </submittedName>
</protein>
<accession>A0AA38TI42</accession>
<sequence length="223" mass="25900">MEEHQRDDLPESLEIHILIFLDAKKVVQTSQTNGKHFVNNFRRSIRGQEEWRNTNVMTCRNLWRFISSLFSTSKKSFKHRLLSKPWISLCTSMLFLHLNPIAFHKLGAFNKFFHNVLCFRDQPTKFNTLSFTRGGLSNGKDLKSVPNYAFSHGANHLELFIQNSSSGSWPICQYTASDSLKTLILKSERMFENLAVLHLKRAIISNLEPFLGFPGWRDWCSMT</sequence>
<keyword evidence="2" id="KW-1185">Reference proteome</keyword>
<dbReference type="Proteomes" id="UP001172457">
    <property type="component" value="Chromosome 3"/>
</dbReference>
<organism evidence="1 2">
    <name type="scientific">Centaurea solstitialis</name>
    <name type="common">yellow star-thistle</name>
    <dbReference type="NCBI Taxonomy" id="347529"/>
    <lineage>
        <taxon>Eukaryota</taxon>
        <taxon>Viridiplantae</taxon>
        <taxon>Streptophyta</taxon>
        <taxon>Embryophyta</taxon>
        <taxon>Tracheophyta</taxon>
        <taxon>Spermatophyta</taxon>
        <taxon>Magnoliopsida</taxon>
        <taxon>eudicotyledons</taxon>
        <taxon>Gunneridae</taxon>
        <taxon>Pentapetalae</taxon>
        <taxon>asterids</taxon>
        <taxon>campanulids</taxon>
        <taxon>Asterales</taxon>
        <taxon>Asteraceae</taxon>
        <taxon>Carduoideae</taxon>
        <taxon>Cardueae</taxon>
        <taxon>Centaureinae</taxon>
        <taxon>Centaurea</taxon>
    </lineage>
</organism>
<dbReference type="AlphaFoldDB" id="A0AA38TI42"/>
<reference evidence="1" key="1">
    <citation type="submission" date="2023-03" db="EMBL/GenBank/DDBJ databases">
        <title>Chromosome-scale reference genome and RAD-based genetic map of yellow starthistle (Centaurea solstitialis) reveal putative structural variation and QTLs associated with invader traits.</title>
        <authorList>
            <person name="Reatini B."/>
            <person name="Cang F.A."/>
            <person name="Jiang Q."/>
            <person name="Mckibben M.T.W."/>
            <person name="Barker M.S."/>
            <person name="Rieseberg L.H."/>
            <person name="Dlugosch K.M."/>
        </authorList>
    </citation>
    <scope>NUCLEOTIDE SEQUENCE</scope>
    <source>
        <strain evidence="1">CAN-66</strain>
        <tissue evidence="1">Leaf</tissue>
    </source>
</reference>
<name>A0AA38TI42_9ASTR</name>